<dbReference type="GO" id="GO:0045595">
    <property type="term" value="P:regulation of cell differentiation"/>
    <property type="evidence" value="ECO:0007669"/>
    <property type="project" value="UniProtKB-ARBA"/>
</dbReference>
<keyword evidence="8" id="KW-0804">Transcription</keyword>
<dbReference type="GO" id="GO:0000978">
    <property type="term" value="F:RNA polymerase II cis-regulatory region sequence-specific DNA binding"/>
    <property type="evidence" value="ECO:0007669"/>
    <property type="project" value="TreeGrafter"/>
</dbReference>
<dbReference type="SUPFAM" id="SSF57667">
    <property type="entry name" value="beta-beta-alpha zinc fingers"/>
    <property type="match status" value="3"/>
</dbReference>
<dbReference type="InterPro" id="IPR013087">
    <property type="entry name" value="Znf_C2H2_type"/>
</dbReference>
<feature type="domain" description="C2H2-type" evidence="12">
    <location>
        <begin position="171"/>
        <end position="198"/>
    </location>
</feature>
<dbReference type="FunFam" id="3.30.160.60:FF:000912">
    <property type="entry name" value="Zinc finger protein 660"/>
    <property type="match status" value="1"/>
</dbReference>
<keyword evidence="9" id="KW-0539">Nucleus</keyword>
<feature type="compositionally biased region" description="Low complexity" evidence="11">
    <location>
        <begin position="142"/>
        <end position="157"/>
    </location>
</feature>
<evidence type="ECO:0000256" key="2">
    <source>
        <dbReference type="ARBA" id="ARBA00006991"/>
    </source>
</evidence>
<evidence type="ECO:0000256" key="10">
    <source>
        <dbReference type="PROSITE-ProRule" id="PRU00042"/>
    </source>
</evidence>
<proteinExistence type="inferred from homology"/>
<evidence type="ECO:0000256" key="6">
    <source>
        <dbReference type="ARBA" id="ARBA00022833"/>
    </source>
</evidence>
<organism evidence="13 14">
    <name type="scientific">Artemia franciscana</name>
    <name type="common">Brine shrimp</name>
    <name type="synonym">Artemia sanfranciscana</name>
    <dbReference type="NCBI Taxonomy" id="6661"/>
    <lineage>
        <taxon>Eukaryota</taxon>
        <taxon>Metazoa</taxon>
        <taxon>Ecdysozoa</taxon>
        <taxon>Arthropoda</taxon>
        <taxon>Crustacea</taxon>
        <taxon>Branchiopoda</taxon>
        <taxon>Anostraca</taxon>
        <taxon>Artemiidae</taxon>
        <taxon>Artemia</taxon>
    </lineage>
</organism>
<keyword evidence="4" id="KW-0677">Repeat</keyword>
<dbReference type="PANTHER" id="PTHR14003">
    <property type="entry name" value="TRANSCRIPTIONAL REPRESSOR PROTEIN YY"/>
    <property type="match status" value="1"/>
</dbReference>
<feature type="region of interest" description="Disordered" evidence="11">
    <location>
        <begin position="1"/>
        <end position="38"/>
    </location>
</feature>
<dbReference type="PROSITE" id="PS50157">
    <property type="entry name" value="ZINC_FINGER_C2H2_2"/>
    <property type="match status" value="4"/>
</dbReference>
<dbReference type="GO" id="GO:0031519">
    <property type="term" value="C:PcG protein complex"/>
    <property type="evidence" value="ECO:0007669"/>
    <property type="project" value="TreeGrafter"/>
</dbReference>
<accession>A0AA88HXQ5</accession>
<evidence type="ECO:0000256" key="4">
    <source>
        <dbReference type="ARBA" id="ARBA00022737"/>
    </source>
</evidence>
<feature type="region of interest" description="Disordered" evidence="11">
    <location>
        <begin position="310"/>
        <end position="379"/>
    </location>
</feature>
<dbReference type="GO" id="GO:0000981">
    <property type="term" value="F:DNA-binding transcription factor activity, RNA polymerase II-specific"/>
    <property type="evidence" value="ECO:0007669"/>
    <property type="project" value="TreeGrafter"/>
</dbReference>
<evidence type="ECO:0000313" key="13">
    <source>
        <dbReference type="EMBL" id="KAK2718084.1"/>
    </source>
</evidence>
<feature type="region of interest" description="Disordered" evidence="11">
    <location>
        <begin position="127"/>
        <end position="160"/>
    </location>
</feature>
<feature type="domain" description="C2H2-type" evidence="12">
    <location>
        <begin position="255"/>
        <end position="282"/>
    </location>
</feature>
<feature type="compositionally biased region" description="Polar residues" evidence="11">
    <location>
        <begin position="412"/>
        <end position="422"/>
    </location>
</feature>
<feature type="domain" description="C2H2-type" evidence="12">
    <location>
        <begin position="227"/>
        <end position="254"/>
    </location>
</feature>
<comment type="caution">
    <text evidence="13">The sequence shown here is derived from an EMBL/GenBank/DDBJ whole genome shotgun (WGS) entry which is preliminary data.</text>
</comment>
<feature type="compositionally biased region" description="Basic and acidic residues" evidence="11">
    <location>
        <begin position="17"/>
        <end position="28"/>
    </location>
</feature>
<evidence type="ECO:0000313" key="14">
    <source>
        <dbReference type="Proteomes" id="UP001187531"/>
    </source>
</evidence>
<protein>
    <recommendedName>
        <fullName evidence="12">C2H2-type domain-containing protein</fullName>
    </recommendedName>
</protein>
<evidence type="ECO:0000259" key="12">
    <source>
        <dbReference type="PROSITE" id="PS50157"/>
    </source>
</evidence>
<dbReference type="FunFam" id="3.30.160.60:FF:000831">
    <property type="entry name" value="Zinc finger and BTB domain-containing protein 17"/>
    <property type="match status" value="1"/>
</dbReference>
<dbReference type="GO" id="GO:0000122">
    <property type="term" value="P:negative regulation of transcription by RNA polymerase II"/>
    <property type="evidence" value="ECO:0007669"/>
    <property type="project" value="UniProtKB-ARBA"/>
</dbReference>
<reference evidence="13" key="1">
    <citation type="submission" date="2023-07" db="EMBL/GenBank/DDBJ databases">
        <title>Chromosome-level genome assembly of Artemia franciscana.</title>
        <authorList>
            <person name="Jo E."/>
        </authorList>
    </citation>
    <scope>NUCLEOTIDE SEQUENCE</scope>
    <source>
        <tissue evidence="13">Whole body</tissue>
    </source>
</reference>
<dbReference type="PROSITE" id="PS00028">
    <property type="entry name" value="ZINC_FINGER_C2H2_1"/>
    <property type="match status" value="4"/>
</dbReference>
<dbReference type="Gene3D" id="3.30.160.60">
    <property type="entry name" value="Classic Zinc Finger"/>
    <property type="match status" value="5"/>
</dbReference>
<dbReference type="FunFam" id="3.30.160.60:FF:000193">
    <property type="entry name" value="Zinc finger protein 300"/>
    <property type="match status" value="1"/>
</dbReference>
<comment type="subcellular location">
    <subcellularLocation>
        <location evidence="1">Nucleus</location>
    </subcellularLocation>
</comment>
<feature type="domain" description="C2H2-type" evidence="12">
    <location>
        <begin position="199"/>
        <end position="226"/>
    </location>
</feature>
<dbReference type="PANTHER" id="PTHR14003:SF23">
    <property type="entry name" value="ZINC FINGER PROTEIN 143"/>
    <property type="match status" value="1"/>
</dbReference>
<sequence>MSCATEKDCASKTFSHNMKEEPENDVRRSQSPHSTQDIALPPTVLSASTGHLQHPLFRSPETTLSGLHHLYGHSTLLMASLQAAAVLPLRNPSSLLTATYPGYTLRDQESFLAWTSARAGMAHFLPKETEKNVPVSPPETTSPPSNGSSSGGKSNDSAIKKKADNGRDKVFSCNICNRTFGYKHVLQNHERTHTGEKPFACNQCGKRFTRDHHLKTHLRLHTGEKPYQCSHCDRQFVQVANLRRHLRVHTGERPYACEMCNSRFSDSNQLKAHMLIHKGEKPFSCTNCIGRFRRRHHLLHHKCPAGGVTTEAKIKEEPPRTPSSFNEEISDDDYEANDRLSSSESINRPSVSPEELLRDNSQEKKRERKPKETRRVVRPTHSPLGVSMAVDVVAQPPHIPFIPEQTEPEDLSMTSRRSTYSPFDSERHTLSLVKEEWCGNV</sequence>
<evidence type="ECO:0000256" key="9">
    <source>
        <dbReference type="ARBA" id="ARBA00023242"/>
    </source>
</evidence>
<dbReference type="Pfam" id="PF00096">
    <property type="entry name" value="zf-C2H2"/>
    <property type="match status" value="4"/>
</dbReference>
<dbReference type="FunFam" id="3.30.160.60:FF:000624">
    <property type="entry name" value="zinc finger protein 697"/>
    <property type="match status" value="1"/>
</dbReference>
<gene>
    <name evidence="13" type="ORF">QYM36_006765</name>
</gene>
<dbReference type="AlphaFoldDB" id="A0AA88HXQ5"/>
<comment type="similarity">
    <text evidence="2">Belongs to the krueppel C2H2-type zinc-finger protein family.</text>
</comment>
<name>A0AA88HXQ5_ARTSF</name>
<feature type="compositionally biased region" description="Basic and acidic residues" evidence="11">
    <location>
        <begin position="1"/>
        <end position="10"/>
    </location>
</feature>
<feature type="compositionally biased region" description="Basic and acidic residues" evidence="11">
    <location>
        <begin position="355"/>
        <end position="375"/>
    </location>
</feature>
<keyword evidence="3" id="KW-0479">Metal-binding</keyword>
<evidence type="ECO:0000256" key="3">
    <source>
        <dbReference type="ARBA" id="ARBA00022723"/>
    </source>
</evidence>
<feature type="compositionally biased region" description="Polar residues" evidence="11">
    <location>
        <begin position="339"/>
        <end position="350"/>
    </location>
</feature>
<dbReference type="GO" id="GO:0005667">
    <property type="term" value="C:transcription regulator complex"/>
    <property type="evidence" value="ECO:0007669"/>
    <property type="project" value="TreeGrafter"/>
</dbReference>
<dbReference type="GO" id="GO:0000785">
    <property type="term" value="C:chromatin"/>
    <property type="evidence" value="ECO:0007669"/>
    <property type="project" value="TreeGrafter"/>
</dbReference>
<feature type="region of interest" description="Disordered" evidence="11">
    <location>
        <begin position="401"/>
        <end position="425"/>
    </location>
</feature>
<keyword evidence="6" id="KW-0862">Zinc</keyword>
<keyword evidence="14" id="KW-1185">Reference proteome</keyword>
<keyword evidence="7" id="KW-0805">Transcription regulation</keyword>
<dbReference type="EMBL" id="JAVRJZ010000010">
    <property type="protein sequence ID" value="KAK2718084.1"/>
    <property type="molecule type" value="Genomic_DNA"/>
</dbReference>
<keyword evidence="5 10" id="KW-0863">Zinc-finger</keyword>
<evidence type="ECO:0000256" key="1">
    <source>
        <dbReference type="ARBA" id="ARBA00004123"/>
    </source>
</evidence>
<dbReference type="InterPro" id="IPR036236">
    <property type="entry name" value="Znf_C2H2_sf"/>
</dbReference>
<evidence type="ECO:0000256" key="7">
    <source>
        <dbReference type="ARBA" id="ARBA00023015"/>
    </source>
</evidence>
<evidence type="ECO:0000256" key="8">
    <source>
        <dbReference type="ARBA" id="ARBA00023163"/>
    </source>
</evidence>
<dbReference type="GO" id="GO:0008270">
    <property type="term" value="F:zinc ion binding"/>
    <property type="evidence" value="ECO:0007669"/>
    <property type="project" value="UniProtKB-KW"/>
</dbReference>
<evidence type="ECO:0000256" key="11">
    <source>
        <dbReference type="SAM" id="MobiDB-lite"/>
    </source>
</evidence>
<dbReference type="Proteomes" id="UP001187531">
    <property type="component" value="Unassembled WGS sequence"/>
</dbReference>
<evidence type="ECO:0000256" key="5">
    <source>
        <dbReference type="ARBA" id="ARBA00022771"/>
    </source>
</evidence>
<dbReference type="SMART" id="SM00355">
    <property type="entry name" value="ZnF_C2H2"/>
    <property type="match status" value="4"/>
</dbReference>